<evidence type="ECO:0000256" key="1">
    <source>
        <dbReference type="SAM" id="MobiDB-lite"/>
    </source>
</evidence>
<gene>
    <name evidence="3" type="ORF">SAMN05216377_11781</name>
</gene>
<reference evidence="3 4" key="1">
    <citation type="submission" date="2016-10" db="EMBL/GenBank/DDBJ databases">
        <authorList>
            <person name="de Groot N.N."/>
        </authorList>
    </citation>
    <scope>NUCLEOTIDE SEQUENCE [LARGE SCALE GENOMIC DNA]</scope>
    <source>
        <strain evidence="3 4">CGMCC 4.3143</strain>
    </source>
</reference>
<evidence type="ECO:0000313" key="3">
    <source>
        <dbReference type="EMBL" id="SDG96875.1"/>
    </source>
</evidence>
<keyword evidence="2" id="KW-1133">Transmembrane helix</keyword>
<proteinExistence type="predicted"/>
<keyword evidence="4" id="KW-1185">Reference proteome</keyword>
<protein>
    <submittedName>
        <fullName evidence="3">Uncharacterized protein</fullName>
    </submittedName>
</protein>
<keyword evidence="2" id="KW-0472">Membrane</keyword>
<feature type="transmembrane region" description="Helical" evidence="2">
    <location>
        <begin position="6"/>
        <end position="30"/>
    </location>
</feature>
<keyword evidence="2" id="KW-0812">Transmembrane</keyword>
<organism evidence="3 4">
    <name type="scientific">Pseudonocardia oroxyli</name>
    <dbReference type="NCBI Taxonomy" id="366584"/>
    <lineage>
        <taxon>Bacteria</taxon>
        <taxon>Bacillati</taxon>
        <taxon>Actinomycetota</taxon>
        <taxon>Actinomycetes</taxon>
        <taxon>Pseudonocardiales</taxon>
        <taxon>Pseudonocardiaceae</taxon>
        <taxon>Pseudonocardia</taxon>
    </lineage>
</organism>
<accession>A0A1G7YKQ0</accession>
<dbReference type="Proteomes" id="UP000198967">
    <property type="component" value="Unassembled WGS sequence"/>
</dbReference>
<evidence type="ECO:0000256" key="2">
    <source>
        <dbReference type="SAM" id="Phobius"/>
    </source>
</evidence>
<feature type="region of interest" description="Disordered" evidence="1">
    <location>
        <begin position="35"/>
        <end position="55"/>
    </location>
</feature>
<evidence type="ECO:0000313" key="4">
    <source>
        <dbReference type="Proteomes" id="UP000198967"/>
    </source>
</evidence>
<dbReference type="RefSeq" id="WP_176921492.1">
    <property type="nucleotide sequence ID" value="NZ_FNBE01000017.1"/>
</dbReference>
<dbReference type="AlphaFoldDB" id="A0A1G7YKQ0"/>
<sequence length="55" mass="5747">MTVDSIVFILAVLAAFLGGVVIGILIERLVPVTPTASRGRRRKPRNGNGGPFVSG</sequence>
<dbReference type="EMBL" id="FNBE01000017">
    <property type="protein sequence ID" value="SDG96875.1"/>
    <property type="molecule type" value="Genomic_DNA"/>
</dbReference>
<name>A0A1G7YKQ0_PSEOR</name>